<evidence type="ECO:0000313" key="2">
    <source>
        <dbReference type="EMBL" id="GEM01391.1"/>
    </source>
</evidence>
<keyword evidence="5" id="KW-1185">Reference proteome</keyword>
<evidence type="ECO:0000313" key="3">
    <source>
        <dbReference type="EMBL" id="SFP23108.1"/>
    </source>
</evidence>
<accession>A0A1I5NMP9</accession>
<dbReference type="EMBL" id="BJWI01000009">
    <property type="protein sequence ID" value="GEM01391.1"/>
    <property type="molecule type" value="Genomic_DNA"/>
</dbReference>
<dbReference type="Proteomes" id="UP000242243">
    <property type="component" value="Unassembled WGS sequence"/>
</dbReference>
<dbReference type="EMBL" id="FOXC01000010">
    <property type="protein sequence ID" value="SFP23108.1"/>
    <property type="molecule type" value="Genomic_DNA"/>
</dbReference>
<protein>
    <submittedName>
        <fullName evidence="3">Transposase and inactivated derivatives</fullName>
    </submittedName>
</protein>
<reference evidence="3 4" key="1">
    <citation type="submission" date="2016-10" db="EMBL/GenBank/DDBJ databases">
        <authorList>
            <person name="de Groot N.N."/>
        </authorList>
    </citation>
    <scope>NUCLEOTIDE SEQUENCE [LARGE SCALE GENOMIC DNA]</scope>
    <source>
        <strain evidence="3 4">DSM 17073</strain>
    </source>
</reference>
<proteinExistence type="predicted"/>
<evidence type="ECO:0000313" key="5">
    <source>
        <dbReference type="Proteomes" id="UP000321547"/>
    </source>
</evidence>
<dbReference type="PANTHER" id="PTHR33215">
    <property type="entry name" value="PROTEIN DISTAL ANTENNA"/>
    <property type="match status" value="1"/>
</dbReference>
<organism evidence="3 4">
    <name type="scientific">Halolactibacillus halophilus</name>
    <dbReference type="NCBI Taxonomy" id="306540"/>
    <lineage>
        <taxon>Bacteria</taxon>
        <taxon>Bacillati</taxon>
        <taxon>Bacillota</taxon>
        <taxon>Bacilli</taxon>
        <taxon>Bacillales</taxon>
        <taxon>Bacillaceae</taxon>
        <taxon>Halolactibacillus</taxon>
    </lineage>
</organism>
<gene>
    <name evidence="2" type="ORF">HHA03_09230</name>
    <name evidence="3" type="ORF">SAMN05421839_11033</name>
</gene>
<dbReference type="GO" id="GO:0006313">
    <property type="term" value="P:DNA transposition"/>
    <property type="evidence" value="ECO:0007669"/>
    <property type="project" value="InterPro"/>
</dbReference>
<dbReference type="PANTHER" id="PTHR33215:SF13">
    <property type="entry name" value="PROTEIN DISTAL ANTENNA"/>
    <property type="match status" value="1"/>
</dbReference>
<dbReference type="Pfam" id="PF01527">
    <property type="entry name" value="HTH_Tnp_1"/>
    <property type="match status" value="1"/>
</dbReference>
<feature type="domain" description="Insertion element IS150 protein InsJ-like helix-turn-helix" evidence="1">
    <location>
        <begin position="6"/>
        <end position="57"/>
    </location>
</feature>
<evidence type="ECO:0000313" key="4">
    <source>
        <dbReference type="Proteomes" id="UP000242243"/>
    </source>
</evidence>
<dbReference type="GO" id="GO:0004803">
    <property type="term" value="F:transposase activity"/>
    <property type="evidence" value="ECO:0007669"/>
    <property type="project" value="InterPro"/>
</dbReference>
<sequence length="301" mass="35896">MYSYEERIKAVKLYIKYEHSLASVIQELGYPSSKALYKWFKEYEENGDLSKSSKRKRKFTHEEKQFAVNHYIEYGRNYSRTVRMLGYPDRNMLSDWCKEPAPEARKIRRSKLNYSQEQKKEALIHLVSRKASVQKMAERLHVSRKTLYNWKEELIGEELPPNMTNMPDSPQLEALKNEVDVLKQEVYRLRMEKDILEKSSELVKKNGGINPKHLSNKEKTRVIDALRIFYPLGLLLENLDLVKSSYFYHRSLSNLPDKYTDLRVMLKDIFIESRRAYGYRRMYEVLKNDMLLFLKKLLGDL</sequence>
<dbReference type="AlphaFoldDB" id="A0A1I5NMP9"/>
<dbReference type="InterPro" id="IPR051839">
    <property type="entry name" value="RD_transcriptional_regulator"/>
</dbReference>
<dbReference type="Pfam" id="PF13518">
    <property type="entry name" value="HTH_28"/>
    <property type="match status" value="1"/>
</dbReference>
<dbReference type="STRING" id="306540.SAMN05421839_11033"/>
<evidence type="ECO:0000259" key="1">
    <source>
        <dbReference type="Pfam" id="PF13518"/>
    </source>
</evidence>
<dbReference type="Proteomes" id="UP000321547">
    <property type="component" value="Unassembled WGS sequence"/>
</dbReference>
<dbReference type="InterPro" id="IPR009057">
    <property type="entry name" value="Homeodomain-like_sf"/>
</dbReference>
<dbReference type="GO" id="GO:0003677">
    <property type="term" value="F:DNA binding"/>
    <property type="evidence" value="ECO:0007669"/>
    <property type="project" value="InterPro"/>
</dbReference>
<reference evidence="2 5" key="2">
    <citation type="submission" date="2019-07" db="EMBL/GenBank/DDBJ databases">
        <title>Whole genome shotgun sequence of Halolactibacillus halophilus NBRC 100868.</title>
        <authorList>
            <person name="Hosoyama A."/>
            <person name="Uohara A."/>
            <person name="Ohji S."/>
            <person name="Ichikawa N."/>
        </authorList>
    </citation>
    <scope>NUCLEOTIDE SEQUENCE [LARGE SCALE GENOMIC DNA]</scope>
    <source>
        <strain evidence="2 5">NBRC 100868</strain>
    </source>
</reference>
<dbReference type="InterPro" id="IPR055247">
    <property type="entry name" value="InsJ-like_HTH"/>
</dbReference>
<dbReference type="SUPFAM" id="SSF46689">
    <property type="entry name" value="Homeodomain-like"/>
    <property type="match status" value="2"/>
</dbReference>
<dbReference type="InterPro" id="IPR002514">
    <property type="entry name" value="Transposase_8"/>
</dbReference>
<name>A0A1I5NMP9_9BACI</name>